<organism evidence="2">
    <name type="scientific">human gut metagenome</name>
    <dbReference type="NCBI Taxonomy" id="408170"/>
    <lineage>
        <taxon>unclassified sequences</taxon>
        <taxon>metagenomes</taxon>
        <taxon>organismal metagenomes</taxon>
    </lineage>
</organism>
<sequence length="27" mass="3115">MLSIELKILICFVWAFIVFFITALIIG</sequence>
<evidence type="ECO:0000313" key="2">
    <source>
        <dbReference type="EMBL" id="ETJ32740.1"/>
    </source>
</evidence>
<accession>W1XTE6</accession>
<reference evidence="2" key="1">
    <citation type="submission" date="2013-12" db="EMBL/GenBank/DDBJ databases">
        <title>A Varibaculum cambriense genome reconstructed from a premature infant gut community with otherwise low bacterial novelty that shifts toward anaerobic metabolism during the third week of life.</title>
        <authorList>
            <person name="Brown C.T."/>
            <person name="Sharon I."/>
            <person name="Thomas B.C."/>
            <person name="Castelle C.J."/>
            <person name="Morowitz M.J."/>
            <person name="Banfield J.F."/>
        </authorList>
    </citation>
    <scope>NUCLEOTIDE SEQUENCE</scope>
</reference>
<evidence type="ECO:0000256" key="1">
    <source>
        <dbReference type="SAM" id="Phobius"/>
    </source>
</evidence>
<keyword evidence="1" id="KW-1133">Transmembrane helix</keyword>
<gene>
    <name evidence="2" type="ORF">Q604_UNBC12810G0001</name>
</gene>
<keyword evidence="1" id="KW-0472">Membrane</keyword>
<dbReference type="EMBL" id="AZMM01012810">
    <property type="protein sequence ID" value="ETJ32740.1"/>
    <property type="molecule type" value="Genomic_DNA"/>
</dbReference>
<feature type="non-terminal residue" evidence="2">
    <location>
        <position position="27"/>
    </location>
</feature>
<keyword evidence="1" id="KW-0812">Transmembrane</keyword>
<feature type="transmembrane region" description="Helical" evidence="1">
    <location>
        <begin position="6"/>
        <end position="26"/>
    </location>
</feature>
<dbReference type="AlphaFoldDB" id="W1XTE6"/>
<proteinExistence type="predicted"/>
<name>W1XTE6_9ZZZZ</name>
<protein>
    <submittedName>
        <fullName evidence="2">Uncharacterized protein</fullName>
    </submittedName>
</protein>
<comment type="caution">
    <text evidence="2">The sequence shown here is derived from an EMBL/GenBank/DDBJ whole genome shotgun (WGS) entry which is preliminary data.</text>
</comment>